<gene>
    <name evidence="5" type="ORF">THICB1_100233</name>
</gene>
<evidence type="ECO:0000313" key="6">
    <source>
        <dbReference type="Proteomes" id="UP000078599"/>
    </source>
</evidence>
<dbReference type="SMART" id="SM00079">
    <property type="entry name" value="PBPe"/>
    <property type="match status" value="1"/>
</dbReference>
<dbReference type="SMART" id="SM00062">
    <property type="entry name" value="PBPb"/>
    <property type="match status" value="1"/>
</dbReference>
<keyword evidence="6" id="KW-1185">Reference proteome</keyword>
<reference evidence="5 6" key="1">
    <citation type="submission" date="2015-03" db="EMBL/GenBank/DDBJ databases">
        <authorList>
            <person name="Regsiter A."/>
            <person name="william w."/>
        </authorList>
    </citation>
    <scope>NUCLEOTIDE SEQUENCE [LARGE SCALE GENOMIC DNA]</scope>
    <source>
        <strain evidence="5 6">CB1</strain>
    </source>
</reference>
<dbReference type="Gene3D" id="3.40.190.10">
    <property type="entry name" value="Periplasmic binding protein-like II"/>
    <property type="match status" value="2"/>
</dbReference>
<feature type="domain" description="Solute-binding protein family 3/N-terminal" evidence="3">
    <location>
        <begin position="84"/>
        <end position="310"/>
    </location>
</feature>
<dbReference type="Pfam" id="PF00497">
    <property type="entry name" value="SBP_bac_3"/>
    <property type="match status" value="1"/>
</dbReference>
<dbReference type="PANTHER" id="PTHR35936">
    <property type="entry name" value="MEMBRANE-BOUND LYTIC MUREIN TRANSGLYCOSYLASE F"/>
    <property type="match status" value="1"/>
</dbReference>
<comment type="caution">
    <text evidence="5">The sequence shown here is derived from an EMBL/GenBank/DDBJ whole genome shotgun (WGS) entry which is preliminary data.</text>
</comment>
<keyword evidence="2" id="KW-1133">Transmembrane helix</keyword>
<feature type="domain" description="Ionotropic glutamate receptor C-terminal" evidence="4">
    <location>
        <begin position="84"/>
        <end position="312"/>
    </location>
</feature>
<protein>
    <submittedName>
        <fullName evidence="5">ABC-type amino acid transport, periplasmic component</fullName>
    </submittedName>
</protein>
<keyword evidence="1" id="KW-0732">Signal</keyword>
<dbReference type="Proteomes" id="UP000078599">
    <property type="component" value="Unassembled WGS sequence"/>
</dbReference>
<evidence type="ECO:0000256" key="1">
    <source>
        <dbReference type="ARBA" id="ARBA00022729"/>
    </source>
</evidence>
<keyword evidence="2" id="KW-0472">Membrane</keyword>
<dbReference type="InterPro" id="IPR001638">
    <property type="entry name" value="Solute-binding_3/MltF_N"/>
</dbReference>
<keyword evidence="2" id="KW-0812">Transmembrane</keyword>
<evidence type="ECO:0000259" key="4">
    <source>
        <dbReference type="SMART" id="SM00079"/>
    </source>
</evidence>
<feature type="transmembrane region" description="Helical" evidence="2">
    <location>
        <begin position="51"/>
        <end position="75"/>
    </location>
</feature>
<evidence type="ECO:0000313" key="5">
    <source>
        <dbReference type="EMBL" id="CQR26712.1"/>
    </source>
</evidence>
<dbReference type="PANTHER" id="PTHR35936:SF17">
    <property type="entry name" value="ARGININE-BINDING EXTRACELLULAR PROTEIN ARTP"/>
    <property type="match status" value="1"/>
</dbReference>
<evidence type="ECO:0000256" key="2">
    <source>
        <dbReference type="SAM" id="Phobius"/>
    </source>
</evidence>
<evidence type="ECO:0000259" key="3">
    <source>
        <dbReference type="SMART" id="SM00062"/>
    </source>
</evidence>
<organism evidence="5 6">
    <name type="scientific">Thiomonas arsenitoxydans (strain DSM 22701 / CIP 110005 / 3As)</name>
    <dbReference type="NCBI Taxonomy" id="426114"/>
    <lineage>
        <taxon>Bacteria</taxon>
        <taxon>Pseudomonadati</taxon>
        <taxon>Pseudomonadota</taxon>
        <taxon>Betaproteobacteria</taxon>
        <taxon>Burkholderiales</taxon>
        <taxon>Thiomonas</taxon>
    </lineage>
</organism>
<accession>A0ABP1Z0P1</accession>
<dbReference type="InterPro" id="IPR001320">
    <property type="entry name" value="Iontro_rcpt_C"/>
</dbReference>
<sequence>MSQQNRGYSFCFESILGRLPSLANIKTSQFTPLKEKIMTFTLRKLASPRRLGALAGSVALCAVFCASASATPIALPQKYKEQGHLTIAADATYAPMEFIAKDGKTVVGADVDLGKAIAKKLGVKADFINASFDSIIPALQSGKYDMSMSSFTITKKREEVVDFVSYMTAGTSFYVKGKGGPKVNGLADLCGMSVAVEKGTTQAADAAKQSQECVAAGKKAVTVSVFPDQNGANLAIVSGRAQVGMADSPVAAWIVEESRGQFKLTGESYNSAPYGIAIPKNSGLAEPVLQALKEVIASGEYAKILHKWGITQGGIKDPAINPAVQ</sequence>
<dbReference type="CDD" id="cd01004">
    <property type="entry name" value="PBP2_MidA_like"/>
    <property type="match status" value="1"/>
</dbReference>
<dbReference type="SUPFAM" id="SSF53850">
    <property type="entry name" value="Periplasmic binding protein-like II"/>
    <property type="match status" value="1"/>
</dbReference>
<proteinExistence type="predicted"/>
<dbReference type="EMBL" id="CTRI01000002">
    <property type="protein sequence ID" value="CQR26712.1"/>
    <property type="molecule type" value="Genomic_DNA"/>
</dbReference>
<name>A0ABP1Z0P1_THIA3</name>